<comment type="caution">
    <text evidence="1">The sequence shown here is derived from an EMBL/GenBank/DDBJ whole genome shotgun (WGS) entry which is preliminary data.</text>
</comment>
<dbReference type="EMBL" id="JAYKXP010000068">
    <property type="protein sequence ID" value="KAK7032109.1"/>
    <property type="molecule type" value="Genomic_DNA"/>
</dbReference>
<dbReference type="Proteomes" id="UP001383192">
    <property type="component" value="Unassembled WGS sequence"/>
</dbReference>
<evidence type="ECO:0000313" key="2">
    <source>
        <dbReference type="Proteomes" id="UP001383192"/>
    </source>
</evidence>
<keyword evidence="2" id="KW-1185">Reference proteome</keyword>
<protein>
    <recommendedName>
        <fullName evidence="3">F-box domain-containing protein</fullName>
    </recommendedName>
</protein>
<dbReference type="AlphaFoldDB" id="A0AAW0BZA1"/>
<reference evidence="1 2" key="1">
    <citation type="submission" date="2024-01" db="EMBL/GenBank/DDBJ databases">
        <title>A draft genome for a cacao thread blight-causing isolate of Paramarasmius palmivorus.</title>
        <authorList>
            <person name="Baruah I.K."/>
            <person name="Bukari Y."/>
            <person name="Amoako-Attah I."/>
            <person name="Meinhardt L.W."/>
            <person name="Bailey B.A."/>
            <person name="Cohen S.P."/>
        </authorList>
    </citation>
    <scope>NUCLEOTIDE SEQUENCE [LARGE SCALE GENOMIC DNA]</scope>
    <source>
        <strain evidence="1 2">GH-12</strain>
    </source>
</reference>
<organism evidence="1 2">
    <name type="scientific">Paramarasmius palmivorus</name>
    <dbReference type="NCBI Taxonomy" id="297713"/>
    <lineage>
        <taxon>Eukaryota</taxon>
        <taxon>Fungi</taxon>
        <taxon>Dikarya</taxon>
        <taxon>Basidiomycota</taxon>
        <taxon>Agaricomycotina</taxon>
        <taxon>Agaricomycetes</taxon>
        <taxon>Agaricomycetidae</taxon>
        <taxon>Agaricales</taxon>
        <taxon>Marasmiineae</taxon>
        <taxon>Marasmiaceae</taxon>
        <taxon>Paramarasmius</taxon>
    </lineage>
</organism>
<proteinExistence type="predicted"/>
<name>A0AAW0BZA1_9AGAR</name>
<evidence type="ECO:0000313" key="1">
    <source>
        <dbReference type="EMBL" id="KAK7032109.1"/>
    </source>
</evidence>
<accession>A0AAW0BZA1</accession>
<evidence type="ECO:0008006" key="3">
    <source>
        <dbReference type="Google" id="ProtNLM"/>
    </source>
</evidence>
<gene>
    <name evidence="1" type="ORF">VNI00_013479</name>
</gene>
<sequence length="532" mass="59649">MTRSNFALTVHLDAETRQLLFTNEVPTEGQVHQIRTALHPLEKALHDIHTEIANLRGTLEVLGQQRDKIKAVISEYHHIFSPIRRLPPCVLLVIFEHYVNSLPSTFDNVYLDNTLDPRCTETPWKLGQICRRWRYHALQTSTLWMRIGAYLPPSVSSGTVQKIRERLMVQVSRAKGLLLTVSLVTQCCAASAVPFLAGVASRSEKIANLRIIANVETFDVLDGLSRMVIGLLPSLEAITINVHNVAGQLAQMPVKPPTLLGFVDAPRLRDVTIVGDTSDFTSIISLPWGEIVRFCTSLDQYIGLTLGLPFEVIQCVTTVRELFIRYTIATNVDHTMSHLTLDYLQILTVSTDMDGAQTVLELLKHATFPSLWDFRISTSEELVELYRFLSRHSHSITSFSFDPREFDLVLKAQMTLRSLRFLPNLQSLTAHSASQAVVDALAERSDDWVLAPVLENLTFQGHITLEDEGRFLNMVKKRSEGTLRRLALSRYPSLSQLSPASLNGLQELSNSNELYLGEAGASCFPECLDCDL</sequence>